<evidence type="ECO:0000313" key="4">
    <source>
        <dbReference type="EMBL" id="KAJ1919853.1"/>
    </source>
</evidence>
<dbReference type="Pfam" id="PF13012">
    <property type="entry name" value="MitMem_reg"/>
    <property type="match status" value="1"/>
</dbReference>
<gene>
    <name evidence="4" type="ORF">IWQ60_007146</name>
</gene>
<dbReference type="PANTHER" id="PTHR10540:SF8">
    <property type="entry name" value="COP9 SIGNALOSOME COMPLEX SUBUNIT 6"/>
    <property type="match status" value="1"/>
</dbReference>
<dbReference type="OrthoDB" id="1378at2759"/>
<dbReference type="InterPro" id="IPR024969">
    <property type="entry name" value="EIF3F/CSN6-like_C"/>
</dbReference>
<comment type="similarity">
    <text evidence="1">Belongs to the peptidase M67A family. CSN6 subfamily.</text>
</comment>
<dbReference type="GO" id="GO:0008180">
    <property type="term" value="C:COP9 signalosome"/>
    <property type="evidence" value="ECO:0007669"/>
    <property type="project" value="TreeGrafter"/>
</dbReference>
<dbReference type="InterPro" id="IPR000555">
    <property type="entry name" value="JAMM/MPN+_dom"/>
</dbReference>
<name>A0A9W8A5Z6_9FUNG</name>
<dbReference type="GO" id="GO:0008237">
    <property type="term" value="F:metallopeptidase activity"/>
    <property type="evidence" value="ECO:0007669"/>
    <property type="project" value="InterPro"/>
</dbReference>
<feature type="domain" description="JAB1/MPN/MOV34 metalloenzyme" evidence="3">
    <location>
        <begin position="23"/>
        <end position="163"/>
    </location>
</feature>
<dbReference type="AlphaFoldDB" id="A0A9W8A5Z6"/>
<feature type="region of interest" description="Disordered" evidence="2">
    <location>
        <begin position="160"/>
        <end position="179"/>
    </location>
</feature>
<sequence>MRTSHSDPQPATGAAETDVVGSTVAVHPLVLISANDHLTRITVQHTPSPPRVYGAVLGSVEGRVTHLRSAFELHVSEQADELSLDTGHLLERYDMARQVFPDHDLLGWYCAGPPPGPAAVAAFHMQFRRAHDSTLVLLVDPAQLLTESAATGLPLRALEAVPSSEGSRSSSSDGPQFEERTVAVVSEEDERMAAEQLLTDAAGDYRPGVQLMQYLQSQRSAVEMLRTRLQLIQRYLRDVQTDQVPADPSILRQIRALGRNGHVVDVPDGGDLGRAVQSNTNRTLQALYLGGLTKAITALYQTVDSLRAADGHSTRSHSRLDLPGFPL</sequence>
<evidence type="ECO:0000256" key="2">
    <source>
        <dbReference type="SAM" id="MobiDB-lite"/>
    </source>
</evidence>
<keyword evidence="5" id="KW-1185">Reference proteome</keyword>
<organism evidence="4 5">
    <name type="scientific">Tieghemiomyces parasiticus</name>
    <dbReference type="NCBI Taxonomy" id="78921"/>
    <lineage>
        <taxon>Eukaryota</taxon>
        <taxon>Fungi</taxon>
        <taxon>Fungi incertae sedis</taxon>
        <taxon>Zoopagomycota</taxon>
        <taxon>Kickxellomycotina</taxon>
        <taxon>Dimargaritomycetes</taxon>
        <taxon>Dimargaritales</taxon>
        <taxon>Dimargaritaceae</taxon>
        <taxon>Tieghemiomyces</taxon>
    </lineage>
</organism>
<dbReference type="SMART" id="SM00232">
    <property type="entry name" value="JAB_MPN"/>
    <property type="match status" value="1"/>
</dbReference>
<feature type="compositionally biased region" description="Low complexity" evidence="2">
    <location>
        <begin position="163"/>
        <end position="172"/>
    </location>
</feature>
<protein>
    <recommendedName>
        <fullName evidence="3">JAB1/MPN/MOV34 metalloenzyme domain-containing protein</fullName>
    </recommendedName>
</protein>
<dbReference type="EMBL" id="JANBPT010000461">
    <property type="protein sequence ID" value="KAJ1919853.1"/>
    <property type="molecule type" value="Genomic_DNA"/>
</dbReference>
<dbReference type="Pfam" id="PF01398">
    <property type="entry name" value="JAB"/>
    <property type="match status" value="1"/>
</dbReference>
<reference evidence="4" key="1">
    <citation type="submission" date="2022-07" db="EMBL/GenBank/DDBJ databases">
        <title>Phylogenomic reconstructions and comparative analyses of Kickxellomycotina fungi.</title>
        <authorList>
            <person name="Reynolds N.K."/>
            <person name="Stajich J.E."/>
            <person name="Barry K."/>
            <person name="Grigoriev I.V."/>
            <person name="Crous P."/>
            <person name="Smith M.E."/>
        </authorList>
    </citation>
    <scope>NUCLEOTIDE SEQUENCE</scope>
    <source>
        <strain evidence="4">RSA 861</strain>
    </source>
</reference>
<proteinExistence type="inferred from homology"/>
<evidence type="ECO:0000313" key="5">
    <source>
        <dbReference type="Proteomes" id="UP001150569"/>
    </source>
</evidence>
<comment type="caution">
    <text evidence="4">The sequence shown here is derived from an EMBL/GenBank/DDBJ whole genome shotgun (WGS) entry which is preliminary data.</text>
</comment>
<dbReference type="Proteomes" id="UP001150569">
    <property type="component" value="Unassembled WGS sequence"/>
</dbReference>
<accession>A0A9W8A5Z6</accession>
<dbReference type="PANTHER" id="PTHR10540">
    <property type="entry name" value="EUKARYOTIC TRANSLATION INITIATION FACTOR 3 SUBUNIT F-RELATED"/>
    <property type="match status" value="1"/>
</dbReference>
<evidence type="ECO:0000259" key="3">
    <source>
        <dbReference type="SMART" id="SM00232"/>
    </source>
</evidence>
<evidence type="ECO:0000256" key="1">
    <source>
        <dbReference type="ARBA" id="ARBA00010893"/>
    </source>
</evidence>
<dbReference type="Gene3D" id="3.40.140.10">
    <property type="entry name" value="Cytidine Deaminase, domain 2"/>
    <property type="match status" value="1"/>
</dbReference>